<gene>
    <name evidence="1" type="ORF">F2Q70_00005362</name>
</gene>
<organism evidence="1">
    <name type="scientific">Brassica cretica</name>
    <name type="common">Mustard</name>
    <dbReference type="NCBI Taxonomy" id="69181"/>
    <lineage>
        <taxon>Eukaryota</taxon>
        <taxon>Viridiplantae</taxon>
        <taxon>Streptophyta</taxon>
        <taxon>Embryophyta</taxon>
        <taxon>Tracheophyta</taxon>
        <taxon>Spermatophyta</taxon>
        <taxon>Magnoliopsida</taxon>
        <taxon>eudicotyledons</taxon>
        <taxon>Gunneridae</taxon>
        <taxon>Pentapetalae</taxon>
        <taxon>rosids</taxon>
        <taxon>malvids</taxon>
        <taxon>Brassicales</taxon>
        <taxon>Brassicaceae</taxon>
        <taxon>Brassiceae</taxon>
        <taxon>Brassica</taxon>
    </lineage>
</organism>
<proteinExistence type="predicted"/>
<evidence type="ECO:0000313" key="1">
    <source>
        <dbReference type="EMBL" id="KAF2573176.1"/>
    </source>
</evidence>
<dbReference type="EMBL" id="QGKY02001015">
    <property type="protein sequence ID" value="KAF2573176.1"/>
    <property type="molecule type" value="Genomic_DNA"/>
</dbReference>
<protein>
    <submittedName>
        <fullName evidence="1">Uncharacterized protein</fullName>
    </submittedName>
</protein>
<reference evidence="1" key="1">
    <citation type="submission" date="2019-12" db="EMBL/GenBank/DDBJ databases">
        <title>Genome sequencing and annotation of Brassica cretica.</title>
        <authorList>
            <person name="Studholme D.J."/>
            <person name="Sarris P.F."/>
        </authorList>
    </citation>
    <scope>NUCLEOTIDE SEQUENCE</scope>
    <source>
        <strain evidence="1">PFS-102/07</strain>
        <tissue evidence="1">Leaf</tissue>
    </source>
</reference>
<dbReference type="AlphaFoldDB" id="A0A8S9IVY6"/>
<name>A0A8S9IVY6_BRACR</name>
<accession>A0A8S9IVY6</accession>
<comment type="caution">
    <text evidence="1">The sequence shown here is derived from an EMBL/GenBank/DDBJ whole genome shotgun (WGS) entry which is preliminary data.</text>
</comment>
<sequence>MSRIVSVQGGMSLLELQNNVAKEFFTFTDPAPLVVLSYWPPNTKELAIEITTPPIILTNDWSQVDENPQPFATPNQPIKPNFNSFRPLSSVSSKIPIFSLFDEDELLQDTPLQQQDEKMPLMSGGPSPSTGPSKIYRFSVQENRDENTIHPSQVDENPQPFATPNQLIKPNFNSFRPLSSISSKIPIFSLFDEDELLQDTPLQQQDEKMPFLFGGPSPATGPSKIH</sequence>